<dbReference type="EMBL" id="KN820062">
    <property type="protein sequence ID" value="KIJ06991.1"/>
    <property type="molecule type" value="Genomic_DNA"/>
</dbReference>
<dbReference type="Gene3D" id="1.10.443.10">
    <property type="entry name" value="Intergrase catalytic core"/>
    <property type="match status" value="1"/>
</dbReference>
<keyword evidence="1" id="KW-0238">DNA-binding</keyword>
<sequence length="364" mass="40686">PACTARDRLQRWLPAPPSTHNHQNSSAALQESDTTRIKDVMAHAWAESTRESYSSGLLVFHVFCDAKSIPDCDRAPTSTQVIALFISSLTGQYSGSMVANYLQGIRTWHVMHHLIWSHNDTEIKALLKAAVTLAPTSSKRKLHEPYTINVLSLMRDNLDLTDPVEAAVFACLTTTFWCTARVGEFTVPRLDAFDPLLHVKPSNVTHEKDRQGLMVTNFHLPRMKLALLGEDVSWAQQHGPSDPQAAFQNHIVVNSPPVDNPLFAYRHKGGHRPLTKSKFTASLSSTAKKAGIKPLQGHSVCIGSTLEYLLRNVPFDDVKIKGRWASDAFLIYLRCHAQILAPYIQASPPLHESFLRYTMPPIRR</sequence>
<evidence type="ECO:0000256" key="3">
    <source>
        <dbReference type="SAM" id="MobiDB-lite"/>
    </source>
</evidence>
<feature type="non-terminal residue" evidence="4">
    <location>
        <position position="1"/>
    </location>
</feature>
<dbReference type="SUPFAM" id="SSF56349">
    <property type="entry name" value="DNA breaking-rejoining enzymes"/>
    <property type="match status" value="1"/>
</dbReference>
<name>A0A0C9TI54_PAXIN</name>
<feature type="compositionally biased region" description="Polar residues" evidence="3">
    <location>
        <begin position="18"/>
        <end position="32"/>
    </location>
</feature>
<dbReference type="AlphaFoldDB" id="A0A0C9TI54"/>
<protein>
    <submittedName>
        <fullName evidence="4">Unplaced genomic scaffold PAXINscaffold_740, whole genome shotgun sequence</fullName>
    </submittedName>
</protein>
<evidence type="ECO:0000256" key="2">
    <source>
        <dbReference type="ARBA" id="ARBA00023172"/>
    </source>
</evidence>
<dbReference type="GO" id="GO:0003677">
    <property type="term" value="F:DNA binding"/>
    <property type="evidence" value="ECO:0007669"/>
    <property type="project" value="UniProtKB-KW"/>
</dbReference>
<dbReference type="PANTHER" id="PTHR34605">
    <property type="entry name" value="PHAGE_INTEGRASE DOMAIN-CONTAINING PROTEIN"/>
    <property type="match status" value="1"/>
</dbReference>
<dbReference type="Gene3D" id="1.10.150.130">
    <property type="match status" value="1"/>
</dbReference>
<dbReference type="SUPFAM" id="SSF47823">
    <property type="entry name" value="lambda integrase-like, N-terminal domain"/>
    <property type="match status" value="1"/>
</dbReference>
<reference evidence="5" key="2">
    <citation type="submission" date="2015-01" db="EMBL/GenBank/DDBJ databases">
        <title>Evolutionary Origins and Diversification of the Mycorrhizal Mutualists.</title>
        <authorList>
            <consortium name="DOE Joint Genome Institute"/>
            <consortium name="Mycorrhizal Genomics Consortium"/>
            <person name="Kohler A."/>
            <person name="Kuo A."/>
            <person name="Nagy L.G."/>
            <person name="Floudas D."/>
            <person name="Copeland A."/>
            <person name="Barry K.W."/>
            <person name="Cichocki N."/>
            <person name="Veneault-Fourrey C."/>
            <person name="LaButti K."/>
            <person name="Lindquist E.A."/>
            <person name="Lipzen A."/>
            <person name="Lundell T."/>
            <person name="Morin E."/>
            <person name="Murat C."/>
            <person name="Riley R."/>
            <person name="Ohm R."/>
            <person name="Sun H."/>
            <person name="Tunlid A."/>
            <person name="Henrissat B."/>
            <person name="Grigoriev I.V."/>
            <person name="Hibbett D.S."/>
            <person name="Martin F."/>
        </authorList>
    </citation>
    <scope>NUCLEOTIDE SEQUENCE [LARGE SCALE GENOMIC DNA]</scope>
    <source>
        <strain evidence="5">ATCC 200175</strain>
    </source>
</reference>
<dbReference type="InterPro" id="IPR013762">
    <property type="entry name" value="Integrase-like_cat_sf"/>
</dbReference>
<dbReference type="GO" id="GO:0015074">
    <property type="term" value="P:DNA integration"/>
    <property type="evidence" value="ECO:0007669"/>
    <property type="project" value="InterPro"/>
</dbReference>
<dbReference type="PANTHER" id="PTHR34605:SF3">
    <property type="entry name" value="P CELL-TYPE AGGLUTINATION PROTEIN MAP4-LIKE-RELATED"/>
    <property type="match status" value="1"/>
</dbReference>
<dbReference type="Proteomes" id="UP000053647">
    <property type="component" value="Unassembled WGS sequence"/>
</dbReference>
<organism evidence="4 5">
    <name type="scientific">Paxillus involutus ATCC 200175</name>
    <dbReference type="NCBI Taxonomy" id="664439"/>
    <lineage>
        <taxon>Eukaryota</taxon>
        <taxon>Fungi</taxon>
        <taxon>Dikarya</taxon>
        <taxon>Basidiomycota</taxon>
        <taxon>Agaricomycotina</taxon>
        <taxon>Agaricomycetes</taxon>
        <taxon>Agaricomycetidae</taxon>
        <taxon>Boletales</taxon>
        <taxon>Paxilineae</taxon>
        <taxon>Paxillaceae</taxon>
        <taxon>Paxillus</taxon>
    </lineage>
</organism>
<dbReference type="InterPro" id="IPR011010">
    <property type="entry name" value="DNA_brk_join_enz"/>
</dbReference>
<proteinExistence type="predicted"/>
<evidence type="ECO:0000313" key="5">
    <source>
        <dbReference type="Proteomes" id="UP000053647"/>
    </source>
</evidence>
<dbReference type="GO" id="GO:0006310">
    <property type="term" value="P:DNA recombination"/>
    <property type="evidence" value="ECO:0007669"/>
    <property type="project" value="UniProtKB-KW"/>
</dbReference>
<gene>
    <name evidence="4" type="ORF">PAXINDRAFT_91135</name>
</gene>
<dbReference type="OrthoDB" id="2678913at2759"/>
<reference evidence="4 5" key="1">
    <citation type="submission" date="2014-06" db="EMBL/GenBank/DDBJ databases">
        <authorList>
            <consortium name="DOE Joint Genome Institute"/>
            <person name="Kuo A."/>
            <person name="Kohler A."/>
            <person name="Nagy L.G."/>
            <person name="Floudas D."/>
            <person name="Copeland A."/>
            <person name="Barry K.W."/>
            <person name="Cichocki N."/>
            <person name="Veneault-Fourrey C."/>
            <person name="LaButti K."/>
            <person name="Lindquist E.A."/>
            <person name="Lipzen A."/>
            <person name="Lundell T."/>
            <person name="Morin E."/>
            <person name="Murat C."/>
            <person name="Sun H."/>
            <person name="Tunlid A."/>
            <person name="Henrissat B."/>
            <person name="Grigoriev I.V."/>
            <person name="Hibbett D.S."/>
            <person name="Martin F."/>
            <person name="Nordberg H.P."/>
            <person name="Cantor M.N."/>
            <person name="Hua S.X."/>
        </authorList>
    </citation>
    <scope>NUCLEOTIDE SEQUENCE [LARGE SCALE GENOMIC DNA]</scope>
    <source>
        <strain evidence="4 5">ATCC 200175</strain>
    </source>
</reference>
<accession>A0A0C9TI54</accession>
<dbReference type="HOGENOM" id="CLU_003292_2_2_1"/>
<evidence type="ECO:0000256" key="1">
    <source>
        <dbReference type="ARBA" id="ARBA00023125"/>
    </source>
</evidence>
<dbReference type="InterPro" id="IPR010998">
    <property type="entry name" value="Integrase_recombinase_N"/>
</dbReference>
<keyword evidence="2" id="KW-0233">DNA recombination</keyword>
<feature type="region of interest" description="Disordered" evidence="3">
    <location>
        <begin position="13"/>
        <end position="33"/>
    </location>
</feature>
<dbReference type="InterPro" id="IPR052925">
    <property type="entry name" value="Phage_Integrase-like_Recomb"/>
</dbReference>
<keyword evidence="5" id="KW-1185">Reference proteome</keyword>
<evidence type="ECO:0000313" key="4">
    <source>
        <dbReference type="EMBL" id="KIJ06991.1"/>
    </source>
</evidence>